<dbReference type="PANTHER" id="PTHR33871:SF18">
    <property type="entry name" value="F24J8.12 PROTEIN"/>
    <property type="match status" value="1"/>
</dbReference>
<dbReference type="PANTHER" id="PTHR33871">
    <property type="entry name" value="OS05G0503100 PROTEIN-RELATED"/>
    <property type="match status" value="1"/>
</dbReference>
<accession>A0A1J3JY73</accession>
<name>A0A1J3JY73_NOCCA</name>
<dbReference type="EMBL" id="GEVM01008556">
    <property type="protein sequence ID" value="JAU97382.1"/>
    <property type="molecule type" value="Transcribed_RNA"/>
</dbReference>
<evidence type="ECO:0000256" key="1">
    <source>
        <dbReference type="SAM" id="MobiDB-lite"/>
    </source>
</evidence>
<feature type="region of interest" description="Disordered" evidence="1">
    <location>
        <begin position="148"/>
        <end position="239"/>
    </location>
</feature>
<organism evidence="2">
    <name type="scientific">Noccaea caerulescens</name>
    <name type="common">Alpine penny-cress</name>
    <name type="synonym">Thlaspi caerulescens</name>
    <dbReference type="NCBI Taxonomy" id="107243"/>
    <lineage>
        <taxon>Eukaryota</taxon>
        <taxon>Viridiplantae</taxon>
        <taxon>Streptophyta</taxon>
        <taxon>Embryophyta</taxon>
        <taxon>Tracheophyta</taxon>
        <taxon>Spermatophyta</taxon>
        <taxon>Magnoliopsida</taxon>
        <taxon>eudicotyledons</taxon>
        <taxon>Gunneridae</taxon>
        <taxon>Pentapetalae</taxon>
        <taxon>rosids</taxon>
        <taxon>malvids</taxon>
        <taxon>Brassicales</taxon>
        <taxon>Brassicaceae</taxon>
        <taxon>Coluteocarpeae</taxon>
        <taxon>Noccaea</taxon>
    </lineage>
</organism>
<dbReference type="AlphaFoldDB" id="A0A1J3JY73"/>
<proteinExistence type="predicted"/>
<gene>
    <name evidence="2" type="ORF">MP_TR14574_c0_g1_i1_g.41993</name>
</gene>
<sequence length="340" mass="38358">MGCCISKFSPKTKDFKQEEEEPQEKYCYVPEKLFMSRCPSRVSPLLLPDKNRFNRIPVPDKLIHIPEKLPPPSPHVKLAPCFSPIQPSTTSNSSLSSSSSSLSTASSMSVSKERSFSNDFLRACYQENSHVARINSLRESSLSLKNAKPVYHSRSNSPVKPNRIYPTPNRANENPERGSNGSKRTREPSPNHRVLTRQKSFRQDQERVIMSSSNSLTKGKFLKSPSPSRRFEGDLLKSPSPSRRFEGLLKSPSPSRRFGTMAGDLTINSVSSRLKKDSLDLSRPKIFPKNNRSETRIHRIGSKIDETAIKEVLESHKEQVGPIFEEIGNPLIDLDCFIFL</sequence>
<protein>
    <submittedName>
        <fullName evidence="2">Uncharacterized protein</fullName>
    </submittedName>
</protein>
<feature type="compositionally biased region" description="Polar residues" evidence="1">
    <location>
        <begin position="169"/>
        <end position="182"/>
    </location>
</feature>
<evidence type="ECO:0000313" key="2">
    <source>
        <dbReference type="EMBL" id="JAU97382.1"/>
    </source>
</evidence>
<reference evidence="2" key="1">
    <citation type="submission" date="2016-07" db="EMBL/GenBank/DDBJ databases">
        <title>De novo transcriptome assembly of four accessions of the metal hyperaccumulator plant Noccaea caerulescens.</title>
        <authorList>
            <person name="Blande D."/>
            <person name="Halimaa P."/>
            <person name="Tervahauta A.I."/>
            <person name="Aarts M.G."/>
            <person name="Karenlampi S.O."/>
        </authorList>
    </citation>
    <scope>NUCLEOTIDE SEQUENCE</scope>
</reference>